<comment type="similarity">
    <text evidence="1">Belongs to the CRISPR-associated Csm4 family.</text>
</comment>
<keyword evidence="3" id="KW-0694">RNA-binding</keyword>
<dbReference type="OrthoDB" id="9812560at2"/>
<feature type="domain" description="Csm4 C-terminal" evidence="6">
    <location>
        <begin position="269"/>
        <end position="373"/>
    </location>
</feature>
<evidence type="ECO:0000256" key="2">
    <source>
        <dbReference type="ARBA" id="ARBA00016109"/>
    </source>
</evidence>
<dbReference type="Proteomes" id="UP000000263">
    <property type="component" value="Chromosome"/>
</dbReference>
<evidence type="ECO:0000313" key="7">
    <source>
        <dbReference type="EMBL" id="ABU58068.1"/>
    </source>
</evidence>
<evidence type="ECO:0000256" key="1">
    <source>
        <dbReference type="ARBA" id="ARBA00005772"/>
    </source>
</evidence>
<evidence type="ECO:0000256" key="3">
    <source>
        <dbReference type="ARBA" id="ARBA00022884"/>
    </source>
</evidence>
<organism evidence="7 8">
    <name type="scientific">Roseiflexus castenholzii (strain DSM 13941 / HLO8)</name>
    <dbReference type="NCBI Taxonomy" id="383372"/>
    <lineage>
        <taxon>Bacteria</taxon>
        <taxon>Bacillati</taxon>
        <taxon>Chloroflexota</taxon>
        <taxon>Chloroflexia</taxon>
        <taxon>Chloroflexales</taxon>
        <taxon>Roseiflexineae</taxon>
        <taxon>Roseiflexaceae</taxon>
        <taxon>Roseiflexus</taxon>
    </lineage>
</organism>
<dbReference type="NCBIfam" id="TIGR01903">
    <property type="entry name" value="cas5_csm4"/>
    <property type="match status" value="1"/>
</dbReference>
<dbReference type="KEGG" id="rca:Rcas_1980"/>
<dbReference type="RefSeq" id="WP_012120492.1">
    <property type="nucleotide sequence ID" value="NC_009767.1"/>
</dbReference>
<dbReference type="AlphaFoldDB" id="A7NKP8"/>
<keyword evidence="4" id="KW-0051">Antiviral defense</keyword>
<gene>
    <name evidence="7" type="ordered locus">Rcas_1980</name>
</gene>
<dbReference type="InterPro" id="IPR005510">
    <property type="entry name" value="Csm4"/>
</dbReference>
<accession>A7NKP8</accession>
<dbReference type="eggNOG" id="COG1567">
    <property type="taxonomic scope" value="Bacteria"/>
</dbReference>
<dbReference type="HOGENOM" id="CLU_062371_0_0_0"/>
<name>A7NKP8_ROSCS</name>
<dbReference type="Pfam" id="PF17953">
    <property type="entry name" value="Csm4_C"/>
    <property type="match status" value="1"/>
</dbReference>
<dbReference type="InterPro" id="IPR040932">
    <property type="entry name" value="Csm4_C"/>
</dbReference>
<reference evidence="7 8" key="1">
    <citation type="submission" date="2007-08" db="EMBL/GenBank/DDBJ databases">
        <title>Complete sequence of Roseiflexus castenholzii DSM 13941.</title>
        <authorList>
            <consortium name="US DOE Joint Genome Institute"/>
            <person name="Copeland A."/>
            <person name="Lucas S."/>
            <person name="Lapidus A."/>
            <person name="Barry K."/>
            <person name="Glavina del Rio T."/>
            <person name="Dalin E."/>
            <person name="Tice H."/>
            <person name="Pitluck S."/>
            <person name="Thompson L.S."/>
            <person name="Brettin T."/>
            <person name="Bruce D."/>
            <person name="Detter J.C."/>
            <person name="Han C."/>
            <person name="Tapia R."/>
            <person name="Schmutz J."/>
            <person name="Larimer F."/>
            <person name="Land M."/>
            <person name="Hauser L."/>
            <person name="Kyrpides N."/>
            <person name="Mikhailova N."/>
            <person name="Bryant D.A."/>
            <person name="Hanada S."/>
            <person name="Tsukatani Y."/>
            <person name="Richardson P."/>
        </authorList>
    </citation>
    <scope>NUCLEOTIDE SEQUENCE [LARGE SCALE GENOMIC DNA]</scope>
    <source>
        <strain evidence="8">DSM 13941 / HLO8</strain>
    </source>
</reference>
<sequence>MNDLTVYALVPPPDRRTLCFHFGRQGIGLEETGETFPSDSLFAALVAQAATLDNADLDAEGIPAFARPFRNGNPPLFHSSLFPRLGDLPLLPRPALPLVTPDDDIRMRIGKRFKRLKYLSPALFADVCAGRPIADAPLMLQDGKVWITAAEARTLTVDPWRRQANESDEAWKRRLETTPIWSIVSEPYVTVDRVSCASAYYEVGRVTFAPGAGLALLVRFVDPAWRLRFEQLLDLLGHSGLGGRRASSGAFDWQPGKALDVTWGAAGGRAVLLSRYLPAQHEIAALRSDRAAYQLVNIGGWLFSPGHLPQRRQRVRMVAEGSVLDVRAANPRGQVVDVRPDYRKSKNPHPALGKNVGTPHPVYRSGLALTAPIPDWKEES</sequence>
<dbReference type="GO" id="GO:0003723">
    <property type="term" value="F:RNA binding"/>
    <property type="evidence" value="ECO:0007669"/>
    <property type="project" value="UniProtKB-KW"/>
</dbReference>
<evidence type="ECO:0000256" key="5">
    <source>
        <dbReference type="SAM" id="MobiDB-lite"/>
    </source>
</evidence>
<keyword evidence="8" id="KW-1185">Reference proteome</keyword>
<dbReference type="EMBL" id="CP000804">
    <property type="protein sequence ID" value="ABU58068.1"/>
    <property type="molecule type" value="Genomic_DNA"/>
</dbReference>
<feature type="region of interest" description="Disordered" evidence="5">
    <location>
        <begin position="340"/>
        <end position="359"/>
    </location>
</feature>
<evidence type="ECO:0000313" key="8">
    <source>
        <dbReference type="Proteomes" id="UP000000263"/>
    </source>
</evidence>
<proteinExistence type="inferred from homology"/>
<dbReference type="STRING" id="383372.Rcas_1980"/>
<protein>
    <recommendedName>
        <fullName evidence="2">CRISPR system Cms protein Csm4</fullName>
    </recommendedName>
</protein>
<dbReference type="GO" id="GO:0051607">
    <property type="term" value="P:defense response to virus"/>
    <property type="evidence" value="ECO:0007669"/>
    <property type="project" value="UniProtKB-KW"/>
</dbReference>
<evidence type="ECO:0000256" key="4">
    <source>
        <dbReference type="ARBA" id="ARBA00023118"/>
    </source>
</evidence>
<evidence type="ECO:0000259" key="6">
    <source>
        <dbReference type="Pfam" id="PF17953"/>
    </source>
</evidence>